<reference evidence="2 3" key="1">
    <citation type="submission" date="2019-04" db="EMBL/GenBank/DDBJ databases">
        <title>Chromosome genome assembly for Takifugu flavidus.</title>
        <authorList>
            <person name="Xiao S."/>
        </authorList>
    </citation>
    <scope>NUCLEOTIDE SEQUENCE [LARGE SCALE GENOMIC DNA]</scope>
    <source>
        <strain evidence="2">HTHZ2018</strain>
        <tissue evidence="2">Muscle</tissue>
    </source>
</reference>
<dbReference type="AlphaFoldDB" id="A0A5C6MMX6"/>
<name>A0A5C6MMX6_9TELE</name>
<sequence length="171" mass="18129">MGREETGKVNQRHPNPRAGKALICRFDRRSHLGRQVPSTGEGKGTNFCSLRSMSRSVSIGASKMESVSTTQQGFSLGEEVTVVVSLAICKAGGSAAGGGGEEREDDGGAGPIVPSPPILAMMCACACSRVSPWSRLPRFRFAQMEAIWKGPSHPWSDNWASAPSSNSSSYI</sequence>
<comment type="caution">
    <text evidence="2">The sequence shown here is derived from an EMBL/GenBank/DDBJ whole genome shotgun (WGS) entry which is preliminary data.</text>
</comment>
<protein>
    <submittedName>
        <fullName evidence="2">Uncharacterized protein</fullName>
    </submittedName>
</protein>
<accession>A0A5C6MMX6</accession>
<feature type="region of interest" description="Disordered" evidence="1">
    <location>
        <begin position="92"/>
        <end position="112"/>
    </location>
</feature>
<dbReference type="EMBL" id="RHFK02000022">
    <property type="protein sequence ID" value="TWW55521.1"/>
    <property type="molecule type" value="Genomic_DNA"/>
</dbReference>
<evidence type="ECO:0000313" key="2">
    <source>
        <dbReference type="EMBL" id="TWW55521.1"/>
    </source>
</evidence>
<organism evidence="2 3">
    <name type="scientific">Takifugu flavidus</name>
    <name type="common">sansaifugu</name>
    <dbReference type="NCBI Taxonomy" id="433684"/>
    <lineage>
        <taxon>Eukaryota</taxon>
        <taxon>Metazoa</taxon>
        <taxon>Chordata</taxon>
        <taxon>Craniata</taxon>
        <taxon>Vertebrata</taxon>
        <taxon>Euteleostomi</taxon>
        <taxon>Actinopterygii</taxon>
        <taxon>Neopterygii</taxon>
        <taxon>Teleostei</taxon>
        <taxon>Neoteleostei</taxon>
        <taxon>Acanthomorphata</taxon>
        <taxon>Eupercaria</taxon>
        <taxon>Tetraodontiformes</taxon>
        <taxon>Tetradontoidea</taxon>
        <taxon>Tetraodontidae</taxon>
        <taxon>Takifugu</taxon>
    </lineage>
</organism>
<evidence type="ECO:0000256" key="1">
    <source>
        <dbReference type="SAM" id="MobiDB-lite"/>
    </source>
</evidence>
<keyword evidence="3" id="KW-1185">Reference proteome</keyword>
<dbReference type="Proteomes" id="UP000324091">
    <property type="component" value="Chromosome 9"/>
</dbReference>
<gene>
    <name evidence="2" type="ORF">D4764_09G0005700</name>
</gene>
<proteinExistence type="predicted"/>
<evidence type="ECO:0000313" key="3">
    <source>
        <dbReference type="Proteomes" id="UP000324091"/>
    </source>
</evidence>